<sequence length="219" mass="25345">MKIDAINSIKSFKSLGRESLEALNKVAKIKVVDKDSILYYEGEKIECAYFLVDGLLELYKMDQNNNELFLCYVSSEEDVRLINSFGNFEPYIASASVHSLRTSTILLLELHLLADLVSEYLDISNALLREFMGKNIVFKNFINFKEIYDSTARVAYILRTQLDYFNKVQRQTIARELNIKIETLSRILQKMFQQGLIYKNNKGEICLSNKAEFERIYGG</sequence>
<evidence type="ECO:0000259" key="4">
    <source>
        <dbReference type="PROSITE" id="PS50042"/>
    </source>
</evidence>
<dbReference type="InterPro" id="IPR000595">
    <property type="entry name" value="cNMP-bd_dom"/>
</dbReference>
<dbReference type="InterPro" id="IPR036388">
    <property type="entry name" value="WH-like_DNA-bd_sf"/>
</dbReference>
<evidence type="ECO:0000256" key="1">
    <source>
        <dbReference type="ARBA" id="ARBA00023015"/>
    </source>
</evidence>
<dbReference type="Pfam" id="PF13545">
    <property type="entry name" value="HTH_Crp_2"/>
    <property type="match status" value="1"/>
</dbReference>
<dbReference type="EMBL" id="MN577567">
    <property type="protein sequence ID" value="QGT49891.1"/>
    <property type="molecule type" value="Genomic_DNA"/>
</dbReference>
<dbReference type="GO" id="GO:0003677">
    <property type="term" value="F:DNA binding"/>
    <property type="evidence" value="ECO:0007669"/>
    <property type="project" value="UniProtKB-KW"/>
</dbReference>
<dbReference type="Pfam" id="PF00027">
    <property type="entry name" value="cNMP_binding"/>
    <property type="match status" value="1"/>
</dbReference>
<protein>
    <recommendedName>
        <fullName evidence="4">Cyclic nucleotide-binding domain-containing protein</fullName>
    </recommendedName>
</protein>
<dbReference type="InterPro" id="IPR014710">
    <property type="entry name" value="RmlC-like_jellyroll"/>
</dbReference>
<dbReference type="Gene3D" id="1.10.10.10">
    <property type="entry name" value="Winged helix-like DNA-binding domain superfamily/Winged helix DNA-binding domain"/>
    <property type="match status" value="1"/>
</dbReference>
<keyword evidence="2" id="KW-0238">DNA-binding</keyword>
<dbReference type="SUPFAM" id="SSF51206">
    <property type="entry name" value="cAMP-binding domain-like"/>
    <property type="match status" value="1"/>
</dbReference>
<accession>A0A650EKX2</accession>
<dbReference type="InterPro" id="IPR018490">
    <property type="entry name" value="cNMP-bd_dom_sf"/>
</dbReference>
<dbReference type="InterPro" id="IPR036390">
    <property type="entry name" value="WH_DNA-bd_sf"/>
</dbReference>
<name>A0A650EKX2_9HELI</name>
<evidence type="ECO:0000256" key="2">
    <source>
        <dbReference type="ARBA" id="ARBA00023125"/>
    </source>
</evidence>
<gene>
    <name evidence="5" type="ORF">Helico4rc_0100</name>
</gene>
<dbReference type="PROSITE" id="PS50042">
    <property type="entry name" value="CNMP_BINDING_3"/>
    <property type="match status" value="1"/>
</dbReference>
<dbReference type="AlphaFoldDB" id="A0A650EKX2"/>
<dbReference type="Gene3D" id="2.60.120.10">
    <property type="entry name" value="Jelly Rolls"/>
    <property type="match status" value="1"/>
</dbReference>
<reference evidence="5" key="1">
    <citation type="journal article" date="2020" name="J. ISSAAS">
        <title>Lactobacilli and other gastrointestinal microbiota of Peromyscus leucopus, reservoir host for agents of Lyme disease and other zoonoses in North America.</title>
        <authorList>
            <person name="Milovic A."/>
            <person name="Bassam K."/>
            <person name="Shao H."/>
            <person name="Chatzistamou I."/>
            <person name="Tufts D.M."/>
            <person name="Diuk-Wasser M."/>
            <person name="Barbour A.G."/>
        </authorList>
    </citation>
    <scope>NUCLEOTIDE SEQUENCE</scope>
    <source>
        <strain evidence="5">LL4</strain>
    </source>
</reference>
<organism evidence="5">
    <name type="scientific">uncultured Helicobacter sp</name>
    <dbReference type="NCBI Taxonomy" id="175537"/>
    <lineage>
        <taxon>Bacteria</taxon>
        <taxon>Pseudomonadati</taxon>
        <taxon>Campylobacterota</taxon>
        <taxon>Epsilonproteobacteria</taxon>
        <taxon>Campylobacterales</taxon>
        <taxon>Helicobacteraceae</taxon>
        <taxon>Helicobacter</taxon>
        <taxon>environmental samples</taxon>
    </lineage>
</organism>
<keyword evidence="3" id="KW-0804">Transcription</keyword>
<feature type="domain" description="Cyclic nucleotide-binding" evidence="4">
    <location>
        <begin position="11"/>
        <end position="134"/>
    </location>
</feature>
<dbReference type="InterPro" id="IPR012318">
    <property type="entry name" value="HTH_CRP"/>
</dbReference>
<evidence type="ECO:0000313" key="5">
    <source>
        <dbReference type="EMBL" id="QGT49891.1"/>
    </source>
</evidence>
<proteinExistence type="predicted"/>
<dbReference type="SUPFAM" id="SSF46785">
    <property type="entry name" value="Winged helix' DNA-binding domain"/>
    <property type="match status" value="1"/>
</dbReference>
<dbReference type="CDD" id="cd00038">
    <property type="entry name" value="CAP_ED"/>
    <property type="match status" value="1"/>
</dbReference>
<dbReference type="GO" id="GO:0006355">
    <property type="term" value="P:regulation of DNA-templated transcription"/>
    <property type="evidence" value="ECO:0007669"/>
    <property type="project" value="InterPro"/>
</dbReference>
<evidence type="ECO:0000256" key="3">
    <source>
        <dbReference type="ARBA" id="ARBA00023163"/>
    </source>
</evidence>
<keyword evidence="1" id="KW-0805">Transcription regulation</keyword>